<sequence length="55" mass="6368">SGGGELLHLIDFQKTMRDGTINKLEEQFRRGMKRDLLKDLWSCPCFALRLRTVSS</sequence>
<comment type="caution">
    <text evidence="1">The sequence shown here is derived from an EMBL/GenBank/DDBJ whole genome shotgun (WGS) entry which is preliminary data.</text>
</comment>
<dbReference type="EMBL" id="MDYQ01000281">
    <property type="protein sequence ID" value="PRP77089.1"/>
    <property type="molecule type" value="Genomic_DNA"/>
</dbReference>
<feature type="non-terminal residue" evidence="1">
    <location>
        <position position="1"/>
    </location>
</feature>
<evidence type="ECO:0000313" key="2">
    <source>
        <dbReference type="Proteomes" id="UP000241769"/>
    </source>
</evidence>
<gene>
    <name evidence="1" type="ORF">PROFUN_14489</name>
</gene>
<organism evidence="1 2">
    <name type="scientific">Planoprotostelium fungivorum</name>
    <dbReference type="NCBI Taxonomy" id="1890364"/>
    <lineage>
        <taxon>Eukaryota</taxon>
        <taxon>Amoebozoa</taxon>
        <taxon>Evosea</taxon>
        <taxon>Variosea</taxon>
        <taxon>Cavosteliida</taxon>
        <taxon>Cavosteliaceae</taxon>
        <taxon>Planoprotostelium</taxon>
    </lineage>
</organism>
<protein>
    <submittedName>
        <fullName evidence="1">Uncharacterized protein</fullName>
    </submittedName>
</protein>
<proteinExistence type="predicted"/>
<dbReference type="InParanoid" id="A0A2P6MZF7"/>
<reference evidence="1 2" key="1">
    <citation type="journal article" date="2018" name="Genome Biol. Evol.">
        <title>Multiple Roots of Fruiting Body Formation in Amoebozoa.</title>
        <authorList>
            <person name="Hillmann F."/>
            <person name="Forbes G."/>
            <person name="Novohradska S."/>
            <person name="Ferling I."/>
            <person name="Riege K."/>
            <person name="Groth M."/>
            <person name="Westermann M."/>
            <person name="Marz M."/>
            <person name="Spaller T."/>
            <person name="Winckler T."/>
            <person name="Schaap P."/>
            <person name="Glockner G."/>
        </authorList>
    </citation>
    <scope>NUCLEOTIDE SEQUENCE [LARGE SCALE GENOMIC DNA]</scope>
    <source>
        <strain evidence="1 2">Jena</strain>
    </source>
</reference>
<name>A0A2P6MZF7_9EUKA</name>
<accession>A0A2P6MZF7</accession>
<dbReference type="AlphaFoldDB" id="A0A2P6MZF7"/>
<keyword evidence="2" id="KW-1185">Reference proteome</keyword>
<dbReference type="Proteomes" id="UP000241769">
    <property type="component" value="Unassembled WGS sequence"/>
</dbReference>
<evidence type="ECO:0000313" key="1">
    <source>
        <dbReference type="EMBL" id="PRP77089.1"/>
    </source>
</evidence>